<dbReference type="HOGENOM" id="CLU_2441768_0_0_1"/>
<protein>
    <submittedName>
        <fullName evidence="1">Uncharacterized protein</fullName>
    </submittedName>
</protein>
<evidence type="ECO:0000313" key="1">
    <source>
        <dbReference type="EMBL" id="KIO01940.1"/>
    </source>
</evidence>
<evidence type="ECO:0000313" key="2">
    <source>
        <dbReference type="Proteomes" id="UP000054217"/>
    </source>
</evidence>
<organism evidence="1 2">
    <name type="scientific">Pisolithus tinctorius Marx 270</name>
    <dbReference type="NCBI Taxonomy" id="870435"/>
    <lineage>
        <taxon>Eukaryota</taxon>
        <taxon>Fungi</taxon>
        <taxon>Dikarya</taxon>
        <taxon>Basidiomycota</taxon>
        <taxon>Agaricomycotina</taxon>
        <taxon>Agaricomycetes</taxon>
        <taxon>Agaricomycetidae</taxon>
        <taxon>Boletales</taxon>
        <taxon>Sclerodermatineae</taxon>
        <taxon>Pisolithaceae</taxon>
        <taxon>Pisolithus</taxon>
    </lineage>
</organism>
<name>A0A0C3NLZ9_PISTI</name>
<dbReference type="AlphaFoldDB" id="A0A0C3NLZ9"/>
<proteinExistence type="predicted"/>
<reference evidence="1 2" key="1">
    <citation type="submission" date="2014-04" db="EMBL/GenBank/DDBJ databases">
        <authorList>
            <consortium name="DOE Joint Genome Institute"/>
            <person name="Kuo A."/>
            <person name="Kohler A."/>
            <person name="Costa M.D."/>
            <person name="Nagy L.G."/>
            <person name="Floudas D."/>
            <person name="Copeland A."/>
            <person name="Barry K.W."/>
            <person name="Cichocki N."/>
            <person name="Veneault-Fourrey C."/>
            <person name="LaButti K."/>
            <person name="Lindquist E.A."/>
            <person name="Lipzen A."/>
            <person name="Lundell T."/>
            <person name="Morin E."/>
            <person name="Murat C."/>
            <person name="Sun H."/>
            <person name="Tunlid A."/>
            <person name="Henrissat B."/>
            <person name="Grigoriev I.V."/>
            <person name="Hibbett D.S."/>
            <person name="Martin F."/>
            <person name="Nordberg H.P."/>
            <person name="Cantor M.N."/>
            <person name="Hua S.X."/>
        </authorList>
    </citation>
    <scope>NUCLEOTIDE SEQUENCE [LARGE SCALE GENOMIC DNA]</scope>
    <source>
        <strain evidence="1 2">Marx 270</strain>
    </source>
</reference>
<sequence length="90" mass="10155">MHLEQDSRRVVLQLQQYLYQPAARHQPNTYTSKDIQHLRPDVLGGMLAPSPGTTIRFSAAALLYVPFDCCTRSKALKGCLRRATISRARV</sequence>
<gene>
    <name evidence="1" type="ORF">M404DRAFT_1002690</name>
</gene>
<dbReference type="Proteomes" id="UP000054217">
    <property type="component" value="Unassembled WGS sequence"/>
</dbReference>
<accession>A0A0C3NLZ9</accession>
<dbReference type="InParanoid" id="A0A0C3NLZ9"/>
<reference evidence="2" key="2">
    <citation type="submission" date="2015-01" db="EMBL/GenBank/DDBJ databases">
        <title>Evolutionary Origins and Diversification of the Mycorrhizal Mutualists.</title>
        <authorList>
            <consortium name="DOE Joint Genome Institute"/>
            <consortium name="Mycorrhizal Genomics Consortium"/>
            <person name="Kohler A."/>
            <person name="Kuo A."/>
            <person name="Nagy L.G."/>
            <person name="Floudas D."/>
            <person name="Copeland A."/>
            <person name="Barry K.W."/>
            <person name="Cichocki N."/>
            <person name="Veneault-Fourrey C."/>
            <person name="LaButti K."/>
            <person name="Lindquist E.A."/>
            <person name="Lipzen A."/>
            <person name="Lundell T."/>
            <person name="Morin E."/>
            <person name="Murat C."/>
            <person name="Riley R."/>
            <person name="Ohm R."/>
            <person name="Sun H."/>
            <person name="Tunlid A."/>
            <person name="Henrissat B."/>
            <person name="Grigoriev I.V."/>
            <person name="Hibbett D.S."/>
            <person name="Martin F."/>
        </authorList>
    </citation>
    <scope>NUCLEOTIDE SEQUENCE [LARGE SCALE GENOMIC DNA]</scope>
    <source>
        <strain evidence="2">Marx 270</strain>
    </source>
</reference>
<dbReference type="EMBL" id="KN831984">
    <property type="protein sequence ID" value="KIO01940.1"/>
    <property type="molecule type" value="Genomic_DNA"/>
</dbReference>
<keyword evidence="2" id="KW-1185">Reference proteome</keyword>